<dbReference type="Pfam" id="PF13513">
    <property type="entry name" value="HEAT_EZ"/>
    <property type="match status" value="1"/>
</dbReference>
<sequence length="234" mass="26010">MAFIPGEGVDSMLNTKDLVITLLKERKYDEIAEMVAGDRTKIRYLRRLLYEPGTLLCWRAIEAMGVVAGRLAEEDPQAVRLILRNLLWAINEESGGIGWASVEAMGEIVARRPDLYGDYASIILFHVEEEMLRRGVMWAAGQIARVSPDLVRRYIPMLVPYVDDPDPVVRGYTLRFLGMMGEKLDSGQYGYLLQDTSTVPVYGSGEIRQLTVAELAAGVIEKIAEPGCLCAGVK</sequence>
<proteinExistence type="predicted"/>
<evidence type="ECO:0008006" key="3">
    <source>
        <dbReference type="Google" id="ProtNLM"/>
    </source>
</evidence>
<dbReference type="SUPFAM" id="SSF48371">
    <property type="entry name" value="ARM repeat"/>
    <property type="match status" value="1"/>
</dbReference>
<dbReference type="Gene3D" id="1.25.10.10">
    <property type="entry name" value="Leucine-rich Repeat Variant"/>
    <property type="match status" value="1"/>
</dbReference>
<dbReference type="InterPro" id="IPR054701">
    <property type="entry name" value="DVU0298-like"/>
</dbReference>
<dbReference type="STRING" id="1121432.SAMN02745219_01606"/>
<keyword evidence="2" id="KW-1185">Reference proteome</keyword>
<name>A0A1M6G2X4_9FIRM</name>
<dbReference type="AlphaFoldDB" id="A0A1M6G2X4"/>
<evidence type="ECO:0000313" key="1">
    <source>
        <dbReference type="EMBL" id="SHJ04325.1"/>
    </source>
</evidence>
<dbReference type="InterPro" id="IPR011989">
    <property type="entry name" value="ARM-like"/>
</dbReference>
<organism evidence="1 2">
    <name type="scientific">Desulfofundulus thermosubterraneus DSM 16057</name>
    <dbReference type="NCBI Taxonomy" id="1121432"/>
    <lineage>
        <taxon>Bacteria</taxon>
        <taxon>Bacillati</taxon>
        <taxon>Bacillota</taxon>
        <taxon>Clostridia</taxon>
        <taxon>Eubacteriales</taxon>
        <taxon>Peptococcaceae</taxon>
        <taxon>Desulfofundulus</taxon>
    </lineage>
</organism>
<accession>A0A1M6G2X4</accession>
<reference evidence="2" key="1">
    <citation type="submission" date="2016-11" db="EMBL/GenBank/DDBJ databases">
        <authorList>
            <person name="Varghese N."/>
            <person name="Submissions S."/>
        </authorList>
    </citation>
    <scope>NUCLEOTIDE SEQUENCE [LARGE SCALE GENOMIC DNA]</scope>
    <source>
        <strain evidence="2">DSM 16057</strain>
    </source>
</reference>
<evidence type="ECO:0000313" key="2">
    <source>
        <dbReference type="Proteomes" id="UP000184529"/>
    </source>
</evidence>
<dbReference type="InterPro" id="IPR016024">
    <property type="entry name" value="ARM-type_fold"/>
</dbReference>
<gene>
    <name evidence="1" type="ORF">SAMN02745219_01606</name>
</gene>
<dbReference type="NCBIfam" id="NF045662">
    <property type="entry name" value="DVU0298_fam"/>
    <property type="match status" value="1"/>
</dbReference>
<dbReference type="RefSeq" id="WP_084062164.1">
    <property type="nucleotide sequence ID" value="NZ_FQZM01000018.1"/>
</dbReference>
<dbReference type="OrthoDB" id="5430983at2"/>
<protein>
    <recommendedName>
        <fullName evidence="3">HEAT-like repeat-containing protein</fullName>
    </recommendedName>
</protein>
<dbReference type="EMBL" id="FQZM01000018">
    <property type="protein sequence ID" value="SHJ04325.1"/>
    <property type="molecule type" value="Genomic_DNA"/>
</dbReference>
<dbReference type="Proteomes" id="UP000184529">
    <property type="component" value="Unassembled WGS sequence"/>
</dbReference>